<evidence type="ECO:0008006" key="4">
    <source>
        <dbReference type="Google" id="ProtNLM"/>
    </source>
</evidence>
<feature type="compositionally biased region" description="Polar residues" evidence="1">
    <location>
        <begin position="465"/>
        <end position="479"/>
    </location>
</feature>
<dbReference type="InterPro" id="IPR038610">
    <property type="entry name" value="FliK-like_C_sf"/>
</dbReference>
<dbReference type="Gene3D" id="3.30.750.140">
    <property type="match status" value="1"/>
</dbReference>
<feature type="region of interest" description="Disordered" evidence="1">
    <location>
        <begin position="282"/>
        <end position="301"/>
    </location>
</feature>
<evidence type="ECO:0000313" key="2">
    <source>
        <dbReference type="EMBL" id="RDS77053.1"/>
    </source>
</evidence>
<feature type="compositionally biased region" description="Low complexity" evidence="1">
    <location>
        <begin position="207"/>
        <end position="223"/>
    </location>
</feature>
<reference evidence="2 3" key="1">
    <citation type="submission" date="2018-07" db="EMBL/GenBank/DDBJ databases">
        <title>Erythrobacter nanhaiensis sp. nov., a novel member of the genus Erythrobacter isolated from the South China Sea.</title>
        <authorList>
            <person name="Chen X."/>
            <person name="Liu J."/>
        </authorList>
    </citation>
    <scope>NUCLEOTIDE SEQUENCE [LARGE SCALE GENOMIC DNA]</scope>
    <source>
        <strain evidence="2 3">S-5</strain>
    </source>
</reference>
<evidence type="ECO:0000313" key="3">
    <source>
        <dbReference type="Proteomes" id="UP000254101"/>
    </source>
</evidence>
<gene>
    <name evidence="2" type="ORF">DL238_05120</name>
</gene>
<dbReference type="RefSeq" id="WP_115491275.1">
    <property type="nucleotide sequence ID" value="NZ_JACHWW010000001.1"/>
</dbReference>
<feature type="region of interest" description="Disordered" evidence="1">
    <location>
        <begin position="181"/>
        <end position="277"/>
    </location>
</feature>
<organism evidence="2 3">
    <name type="scientific">Alteriqipengyuania lutimaris</name>
    <dbReference type="NCBI Taxonomy" id="1538146"/>
    <lineage>
        <taxon>Bacteria</taxon>
        <taxon>Pseudomonadati</taxon>
        <taxon>Pseudomonadota</taxon>
        <taxon>Alphaproteobacteria</taxon>
        <taxon>Sphingomonadales</taxon>
        <taxon>Erythrobacteraceae</taxon>
        <taxon>Alteriqipengyuania</taxon>
    </lineage>
</organism>
<comment type="caution">
    <text evidence="2">The sequence shown here is derived from an EMBL/GenBank/DDBJ whole genome shotgun (WGS) entry which is preliminary data.</text>
</comment>
<dbReference type="EMBL" id="QRBB01000001">
    <property type="protein sequence ID" value="RDS77053.1"/>
    <property type="molecule type" value="Genomic_DNA"/>
</dbReference>
<feature type="region of interest" description="Disordered" evidence="1">
    <location>
        <begin position="103"/>
        <end position="168"/>
    </location>
</feature>
<evidence type="ECO:0000256" key="1">
    <source>
        <dbReference type="SAM" id="MobiDB-lite"/>
    </source>
</evidence>
<accession>A0A395LJA2</accession>
<name>A0A395LJA2_9SPHN</name>
<feature type="compositionally biased region" description="Basic and acidic residues" evidence="1">
    <location>
        <begin position="454"/>
        <end position="464"/>
    </location>
</feature>
<proteinExistence type="predicted"/>
<dbReference type="OrthoDB" id="9992680at2"/>
<dbReference type="Proteomes" id="UP000254101">
    <property type="component" value="Unassembled WGS sequence"/>
</dbReference>
<feature type="region of interest" description="Disordered" evidence="1">
    <location>
        <begin position="419"/>
        <end position="488"/>
    </location>
</feature>
<sequence>MTALSLNLTPARPLDASGIALEGLPTLEAGRSVPADFAEALKKLTASSREPMAEEAASEGTDGVPALPEGTDPASVEDAGAAASGKALPVGRSDLAAMHNDLPIEAGEPGTRAPDGSDVETGAEAVVASQPGKRAPADIEVEPEPEGAPDHPARTAAQDTQMPVVQASLAESAPALVVAAPMASGTAPRTGSTAQPEKPASTGTPMVASSVASASQAPVALAAGTQSDDQRRPGQDSPSGEQGRRSEGEAKPAASPATRDASGAPVAARGIEQVRQEATQTGLTFQLRAADRPVADPGQSLSLGSTLSTSASMIAAPTLGALPASASLGVAAPAGQMPHFPELAAMVDRIAAARDSAGSASATIALAHKELGNLSLTFETSGRTLDVEVAAQDSDTQRALAAAIAADRPQLRATEALAQPNGQANAQSGGSSGQAGTQGSGAGMADPSGTTGDSRQDRRERRGDNSPSGQDTHVNAQRQPKSDGGIYA</sequence>
<feature type="region of interest" description="Disordered" evidence="1">
    <location>
        <begin position="46"/>
        <end position="85"/>
    </location>
</feature>
<feature type="compositionally biased region" description="Gly residues" evidence="1">
    <location>
        <begin position="430"/>
        <end position="442"/>
    </location>
</feature>
<protein>
    <recommendedName>
        <fullName evidence="4">Flagellar hook-length control protein FliK</fullName>
    </recommendedName>
</protein>
<keyword evidence="3" id="KW-1185">Reference proteome</keyword>
<dbReference type="AlphaFoldDB" id="A0A395LJA2"/>